<accession>A0A2P8DTX7</accession>
<feature type="transmembrane region" description="Helical" evidence="1">
    <location>
        <begin position="40"/>
        <end position="60"/>
    </location>
</feature>
<keyword evidence="1" id="KW-0812">Transmembrane</keyword>
<dbReference type="EMBL" id="PYGA01000001">
    <property type="protein sequence ID" value="PSL00680.1"/>
    <property type="molecule type" value="Genomic_DNA"/>
</dbReference>
<evidence type="ECO:0000256" key="1">
    <source>
        <dbReference type="SAM" id="Phobius"/>
    </source>
</evidence>
<keyword evidence="3" id="KW-1185">Reference proteome</keyword>
<keyword evidence="1" id="KW-0472">Membrane</keyword>
<organism evidence="2 3">
    <name type="scientific">Murinocardiopsis flavida</name>
    <dbReference type="NCBI Taxonomy" id="645275"/>
    <lineage>
        <taxon>Bacteria</taxon>
        <taxon>Bacillati</taxon>
        <taxon>Actinomycetota</taxon>
        <taxon>Actinomycetes</taxon>
        <taxon>Streptosporangiales</taxon>
        <taxon>Nocardiopsidaceae</taxon>
        <taxon>Murinocardiopsis</taxon>
    </lineage>
</organism>
<feature type="transmembrane region" description="Helical" evidence="1">
    <location>
        <begin position="12"/>
        <end position="34"/>
    </location>
</feature>
<reference evidence="2 3" key="1">
    <citation type="submission" date="2018-03" db="EMBL/GenBank/DDBJ databases">
        <title>Genomic Encyclopedia of Archaeal and Bacterial Type Strains, Phase II (KMG-II): from individual species to whole genera.</title>
        <authorList>
            <person name="Goeker M."/>
        </authorList>
    </citation>
    <scope>NUCLEOTIDE SEQUENCE [LARGE SCALE GENOMIC DNA]</scope>
    <source>
        <strain evidence="2 3">DSM 45312</strain>
    </source>
</reference>
<dbReference type="RefSeq" id="WP_106580876.1">
    <property type="nucleotide sequence ID" value="NZ_PYGA01000001.1"/>
</dbReference>
<comment type="caution">
    <text evidence="2">The sequence shown here is derived from an EMBL/GenBank/DDBJ whole genome shotgun (WGS) entry which is preliminary data.</text>
</comment>
<feature type="transmembrane region" description="Helical" evidence="1">
    <location>
        <begin position="91"/>
        <end position="109"/>
    </location>
</feature>
<dbReference type="AlphaFoldDB" id="A0A2P8DTX7"/>
<protein>
    <submittedName>
        <fullName evidence="2">Uncharacterized protein</fullName>
    </submittedName>
</protein>
<feature type="transmembrane region" description="Helical" evidence="1">
    <location>
        <begin position="67"/>
        <end position="85"/>
    </location>
</feature>
<name>A0A2P8DTX7_9ACTN</name>
<evidence type="ECO:0000313" key="3">
    <source>
        <dbReference type="Proteomes" id="UP000240542"/>
    </source>
</evidence>
<dbReference type="Proteomes" id="UP000240542">
    <property type="component" value="Unassembled WGS sequence"/>
</dbReference>
<gene>
    <name evidence="2" type="ORF">CLV63_101154</name>
</gene>
<sequence length="123" mass="12559">MKRTPPASLNAARVVLWTMAALLLVSALAVALLAGGALGVGLALPHTLTALLCAGCAFALPRMGRRGLIGACVLLGFVAFTQMARMFQGEAMGIVGAAIAVTALVLLLTPASRRYLRGRSAGE</sequence>
<evidence type="ECO:0000313" key="2">
    <source>
        <dbReference type="EMBL" id="PSL00680.1"/>
    </source>
</evidence>
<proteinExistence type="predicted"/>
<keyword evidence="1" id="KW-1133">Transmembrane helix</keyword>